<keyword evidence="1" id="KW-1133">Transmembrane helix</keyword>
<reference evidence="3" key="1">
    <citation type="submission" date="2016-10" db="EMBL/GenBank/DDBJ databases">
        <authorList>
            <person name="Varghese N."/>
            <person name="Submissions S."/>
        </authorList>
    </citation>
    <scope>NUCLEOTIDE SEQUENCE [LARGE SCALE GENOMIC DNA]</scope>
    <source>
        <strain evidence="3">CGMCC 1.6199</strain>
    </source>
</reference>
<evidence type="ECO:0000256" key="1">
    <source>
        <dbReference type="SAM" id="Phobius"/>
    </source>
</evidence>
<accession>A0A1G9QR38</accession>
<keyword evidence="1" id="KW-0472">Membrane</keyword>
<dbReference type="Proteomes" id="UP000182347">
    <property type="component" value="Unassembled WGS sequence"/>
</dbReference>
<feature type="transmembrane region" description="Helical" evidence="1">
    <location>
        <begin position="12"/>
        <end position="33"/>
    </location>
</feature>
<dbReference type="STRING" id="482461.SAMN05216244_1626"/>
<dbReference type="InterPro" id="IPR025917">
    <property type="entry name" value="YuiB"/>
</dbReference>
<dbReference type="AlphaFoldDB" id="A0A1G9QR38"/>
<proteinExistence type="predicted"/>
<protein>
    <submittedName>
        <fullName evidence="2">Putative membrane protein</fullName>
    </submittedName>
</protein>
<organism evidence="2 3">
    <name type="scientific">Sediminibacillus halophilus</name>
    <dbReference type="NCBI Taxonomy" id="482461"/>
    <lineage>
        <taxon>Bacteria</taxon>
        <taxon>Bacillati</taxon>
        <taxon>Bacillota</taxon>
        <taxon>Bacilli</taxon>
        <taxon>Bacillales</taxon>
        <taxon>Bacillaceae</taxon>
        <taxon>Sediminibacillus</taxon>
    </lineage>
</organism>
<dbReference type="Pfam" id="PF14068">
    <property type="entry name" value="YuiB"/>
    <property type="match status" value="1"/>
</dbReference>
<sequence>MGDCPLKGEKRLIQLVVSILLFFVLFFGIAFILNMLLRQSWLMAFIYPIIVLLIVDDIPFKTYFTNTGSAFQSLGNRLVGLTVVDIVILVSGFIGTVVSGVVIKMLRKNGYQMF</sequence>
<keyword evidence="3" id="KW-1185">Reference proteome</keyword>
<dbReference type="EMBL" id="FNHF01000002">
    <property type="protein sequence ID" value="SDM13498.1"/>
    <property type="molecule type" value="Genomic_DNA"/>
</dbReference>
<gene>
    <name evidence="2" type="ORF">SAMN05216244_1626</name>
</gene>
<keyword evidence="1" id="KW-0812">Transmembrane</keyword>
<evidence type="ECO:0000313" key="2">
    <source>
        <dbReference type="EMBL" id="SDM13498.1"/>
    </source>
</evidence>
<feature type="transmembrane region" description="Helical" evidence="1">
    <location>
        <begin position="78"/>
        <end position="103"/>
    </location>
</feature>
<name>A0A1G9QR38_9BACI</name>
<evidence type="ECO:0000313" key="3">
    <source>
        <dbReference type="Proteomes" id="UP000182347"/>
    </source>
</evidence>
<feature type="transmembrane region" description="Helical" evidence="1">
    <location>
        <begin position="40"/>
        <end position="58"/>
    </location>
</feature>